<keyword evidence="1" id="KW-0812">Transmembrane</keyword>
<keyword evidence="1" id="KW-0472">Membrane</keyword>
<proteinExistence type="predicted"/>
<comment type="caution">
    <text evidence="2">The sequence shown here is derived from an EMBL/GenBank/DDBJ whole genome shotgun (WGS) entry which is preliminary data.</text>
</comment>
<reference evidence="2 3" key="1">
    <citation type="journal article" date="2020" name="ISME J.">
        <title>Uncovering the hidden diversity of litter-decomposition mechanisms in mushroom-forming fungi.</title>
        <authorList>
            <person name="Floudas D."/>
            <person name="Bentzer J."/>
            <person name="Ahren D."/>
            <person name="Johansson T."/>
            <person name="Persson P."/>
            <person name="Tunlid A."/>
        </authorList>
    </citation>
    <scope>NUCLEOTIDE SEQUENCE [LARGE SCALE GENOMIC DNA]</scope>
    <source>
        <strain evidence="2 3">CBS 661.87</strain>
    </source>
</reference>
<protein>
    <submittedName>
        <fullName evidence="2">Uncharacterized protein</fullName>
    </submittedName>
</protein>
<keyword evidence="1" id="KW-1133">Transmembrane helix</keyword>
<feature type="transmembrane region" description="Helical" evidence="1">
    <location>
        <begin position="6"/>
        <end position="24"/>
    </location>
</feature>
<accession>A0A8H5HGL6</accession>
<evidence type="ECO:0000256" key="1">
    <source>
        <dbReference type="SAM" id="Phobius"/>
    </source>
</evidence>
<sequence length="72" mass="7970">MIGLATAWEGLFVYDAILFGLTVAKTCRTRRLHGNVPILALVFRDVSVITLANATNIVTYWLINGDDLEVYA</sequence>
<evidence type="ECO:0000313" key="3">
    <source>
        <dbReference type="Proteomes" id="UP000565441"/>
    </source>
</evidence>
<dbReference type="AlphaFoldDB" id="A0A8H5HGL6"/>
<dbReference type="EMBL" id="JAACJP010000007">
    <property type="protein sequence ID" value="KAF5383176.1"/>
    <property type="molecule type" value="Genomic_DNA"/>
</dbReference>
<gene>
    <name evidence="2" type="ORF">D9615_004895</name>
</gene>
<evidence type="ECO:0000313" key="2">
    <source>
        <dbReference type="EMBL" id="KAF5383176.1"/>
    </source>
</evidence>
<dbReference type="OrthoDB" id="2686513at2759"/>
<organism evidence="2 3">
    <name type="scientific">Tricholomella constricta</name>
    <dbReference type="NCBI Taxonomy" id="117010"/>
    <lineage>
        <taxon>Eukaryota</taxon>
        <taxon>Fungi</taxon>
        <taxon>Dikarya</taxon>
        <taxon>Basidiomycota</taxon>
        <taxon>Agaricomycotina</taxon>
        <taxon>Agaricomycetes</taxon>
        <taxon>Agaricomycetidae</taxon>
        <taxon>Agaricales</taxon>
        <taxon>Tricholomatineae</taxon>
        <taxon>Lyophyllaceae</taxon>
        <taxon>Tricholomella</taxon>
    </lineage>
</organism>
<dbReference type="Proteomes" id="UP000565441">
    <property type="component" value="Unassembled WGS sequence"/>
</dbReference>
<keyword evidence="3" id="KW-1185">Reference proteome</keyword>
<name>A0A8H5HGL6_9AGAR</name>